<dbReference type="PROSITE" id="PS50949">
    <property type="entry name" value="HTH_GNTR"/>
    <property type="match status" value="1"/>
</dbReference>
<feature type="domain" description="HTH gntR-type" evidence="4">
    <location>
        <begin position="14"/>
        <end position="81"/>
    </location>
</feature>
<name>A0A2K1QCM9_9GAMM</name>
<proteinExistence type="predicted"/>
<dbReference type="GO" id="GO:0003677">
    <property type="term" value="F:DNA binding"/>
    <property type="evidence" value="ECO:0007669"/>
    <property type="project" value="UniProtKB-KW"/>
</dbReference>
<dbReference type="PANTHER" id="PTHR43537:SF53">
    <property type="entry name" value="HTH-TYPE TRANSCRIPTIONAL REPRESSOR NANR"/>
    <property type="match status" value="1"/>
</dbReference>
<evidence type="ECO:0000259" key="4">
    <source>
        <dbReference type="PROSITE" id="PS50949"/>
    </source>
</evidence>
<evidence type="ECO:0000256" key="2">
    <source>
        <dbReference type="ARBA" id="ARBA00023125"/>
    </source>
</evidence>
<evidence type="ECO:0000313" key="6">
    <source>
        <dbReference type="Proteomes" id="UP000236345"/>
    </source>
</evidence>
<evidence type="ECO:0000256" key="1">
    <source>
        <dbReference type="ARBA" id="ARBA00023015"/>
    </source>
</evidence>
<dbReference type="SMART" id="SM00345">
    <property type="entry name" value="HTH_GNTR"/>
    <property type="match status" value="1"/>
</dbReference>
<dbReference type="AlphaFoldDB" id="A0A2K1QCM9"/>
<dbReference type="InterPro" id="IPR036390">
    <property type="entry name" value="WH_DNA-bd_sf"/>
</dbReference>
<dbReference type="RefSeq" id="WP_103059006.1">
    <property type="nucleotide sequence ID" value="NZ_BSOF01000028.1"/>
</dbReference>
<keyword evidence="2" id="KW-0238">DNA-binding</keyword>
<dbReference type="EMBL" id="NWUO01000003">
    <property type="protein sequence ID" value="PNS12770.1"/>
    <property type="molecule type" value="Genomic_DNA"/>
</dbReference>
<protein>
    <recommendedName>
        <fullName evidence="4">HTH gntR-type domain-containing protein</fullName>
    </recommendedName>
</protein>
<accession>A0A2K1QCM9</accession>
<reference evidence="6" key="1">
    <citation type="submission" date="2017-09" db="EMBL/GenBank/DDBJ databases">
        <authorList>
            <person name="Palmer M."/>
            <person name="Steenkamp E.T."/>
            <person name="Coetzee M.P."/>
            <person name="Avontuur J.R."/>
            <person name="Van Zyl E."/>
            <person name="Chan W.-Y."/>
            <person name="Blom J."/>
            <person name="Venter S.N."/>
        </authorList>
    </citation>
    <scope>NUCLEOTIDE SEQUENCE [LARGE SCALE GENOMIC DNA]</scope>
    <source>
        <strain evidence="6">QC88-366</strain>
    </source>
</reference>
<dbReference type="Gene3D" id="1.10.10.10">
    <property type="entry name" value="Winged helix-like DNA-binding domain superfamily/Winged helix DNA-binding domain"/>
    <property type="match status" value="1"/>
</dbReference>
<keyword evidence="1" id="KW-0805">Transcription regulation</keyword>
<dbReference type="InterPro" id="IPR036388">
    <property type="entry name" value="WH-like_DNA-bd_sf"/>
</dbReference>
<organism evidence="5 6">
    <name type="scientific">Mixta theicola</name>
    <dbReference type="NCBI Taxonomy" id="1458355"/>
    <lineage>
        <taxon>Bacteria</taxon>
        <taxon>Pseudomonadati</taxon>
        <taxon>Pseudomonadota</taxon>
        <taxon>Gammaproteobacteria</taxon>
        <taxon>Enterobacterales</taxon>
        <taxon>Erwiniaceae</taxon>
        <taxon>Mixta</taxon>
    </lineage>
</organism>
<dbReference type="Pfam" id="PF00392">
    <property type="entry name" value="GntR"/>
    <property type="match status" value="1"/>
</dbReference>
<evidence type="ECO:0000313" key="5">
    <source>
        <dbReference type="EMBL" id="PNS12770.1"/>
    </source>
</evidence>
<gene>
    <name evidence="5" type="ORF">COO59_06595</name>
</gene>
<dbReference type="Proteomes" id="UP000236345">
    <property type="component" value="Unassembled WGS sequence"/>
</dbReference>
<keyword evidence="6" id="KW-1185">Reference proteome</keyword>
<dbReference type="PANTHER" id="PTHR43537">
    <property type="entry name" value="TRANSCRIPTIONAL REGULATOR, GNTR FAMILY"/>
    <property type="match status" value="1"/>
</dbReference>
<dbReference type="OrthoDB" id="5243844at2"/>
<sequence>MKHNPGQKTASELTGNDKPVRQALLTAMEKQPLSPGSRLLAEALAKVFAISRTGIRNVLQRLAAVQMIMLTPRRGAHVASPDAQEARDICRHRVLSAAVTSCPIFPYCVPIKECRKNEFPLYTGHQPQHHAGDD</sequence>
<dbReference type="GO" id="GO:0003700">
    <property type="term" value="F:DNA-binding transcription factor activity"/>
    <property type="evidence" value="ECO:0007669"/>
    <property type="project" value="InterPro"/>
</dbReference>
<dbReference type="SUPFAM" id="SSF46785">
    <property type="entry name" value="Winged helix' DNA-binding domain"/>
    <property type="match status" value="1"/>
</dbReference>
<dbReference type="InterPro" id="IPR000524">
    <property type="entry name" value="Tscrpt_reg_HTH_GntR"/>
</dbReference>
<keyword evidence="3" id="KW-0804">Transcription</keyword>
<evidence type="ECO:0000256" key="3">
    <source>
        <dbReference type="ARBA" id="ARBA00023163"/>
    </source>
</evidence>
<comment type="caution">
    <text evidence="5">The sequence shown here is derived from an EMBL/GenBank/DDBJ whole genome shotgun (WGS) entry which is preliminary data.</text>
</comment>